<dbReference type="PhylomeDB" id="Q16L36"/>
<evidence type="ECO:0000259" key="2">
    <source>
        <dbReference type="Pfam" id="PF17900"/>
    </source>
</evidence>
<dbReference type="PANTHER" id="PTHR11533">
    <property type="entry name" value="PROTEASE M1 ZINC METALLOPROTEASE"/>
    <property type="match status" value="1"/>
</dbReference>
<dbReference type="SUPFAM" id="SSF63737">
    <property type="entry name" value="Leukotriene A4 hydrolase N-terminal domain"/>
    <property type="match status" value="1"/>
</dbReference>
<dbReference type="GO" id="GO:0005615">
    <property type="term" value="C:extracellular space"/>
    <property type="evidence" value="ECO:0007669"/>
    <property type="project" value="TreeGrafter"/>
</dbReference>
<organism evidence="3 4">
    <name type="scientific">Aedes aegypti</name>
    <name type="common">Yellowfever mosquito</name>
    <name type="synonym">Culex aegypti</name>
    <dbReference type="NCBI Taxonomy" id="7159"/>
    <lineage>
        <taxon>Eukaryota</taxon>
        <taxon>Metazoa</taxon>
        <taxon>Ecdysozoa</taxon>
        <taxon>Arthropoda</taxon>
        <taxon>Hexapoda</taxon>
        <taxon>Insecta</taxon>
        <taxon>Pterygota</taxon>
        <taxon>Neoptera</taxon>
        <taxon>Endopterygota</taxon>
        <taxon>Diptera</taxon>
        <taxon>Nematocera</taxon>
        <taxon>Culicoidea</taxon>
        <taxon>Culicidae</taxon>
        <taxon>Culicinae</taxon>
        <taxon>Aedini</taxon>
        <taxon>Aedes</taxon>
        <taxon>Stegomyia</taxon>
    </lineage>
</organism>
<keyword evidence="1" id="KW-0732">Signal</keyword>
<name>Q16L36_AEDAE</name>
<feature type="chain" id="PRO_5014307171" evidence="1">
    <location>
        <begin position="24"/>
        <end position="220"/>
    </location>
</feature>
<reference evidence="3" key="1">
    <citation type="submission" date="2005-10" db="EMBL/GenBank/DDBJ databases">
        <authorList>
            <person name="Loftus B.J."/>
            <person name="Nene V.M."/>
            <person name="Hannick L.I."/>
            <person name="Bidwell S."/>
            <person name="Haas B."/>
            <person name="Amedeo P."/>
            <person name="Orvis J."/>
            <person name="Wortman J.R."/>
            <person name="White O.R."/>
            <person name="Salzberg S."/>
            <person name="Shumway M."/>
            <person name="Koo H."/>
            <person name="Zhao Y."/>
            <person name="Holmes M."/>
            <person name="Miller J."/>
            <person name="Schatz M."/>
            <person name="Pop M."/>
            <person name="Pai G."/>
            <person name="Utterback T."/>
            <person name="Rogers Y.-H."/>
            <person name="Kravitz S."/>
            <person name="Fraser C.M."/>
        </authorList>
    </citation>
    <scope>NUCLEOTIDE SEQUENCE</scope>
    <source>
        <strain evidence="3">Liverpool</strain>
    </source>
</reference>
<dbReference type="GO" id="GO:0043171">
    <property type="term" value="P:peptide catabolic process"/>
    <property type="evidence" value="ECO:0007669"/>
    <property type="project" value="TreeGrafter"/>
</dbReference>
<feature type="domain" description="Aminopeptidase N-like N-terminal" evidence="2">
    <location>
        <begin position="35"/>
        <end position="197"/>
    </location>
</feature>
<dbReference type="PaxDb" id="7159-AAEL012786-PA"/>
<dbReference type="AlphaFoldDB" id="Q16L36"/>
<dbReference type="STRING" id="7159.Q16L36"/>
<dbReference type="GO" id="GO:0070006">
    <property type="term" value="F:metalloaminopeptidase activity"/>
    <property type="evidence" value="ECO:0007669"/>
    <property type="project" value="TreeGrafter"/>
</dbReference>
<dbReference type="HOGENOM" id="CLU_014033_1_2_1"/>
<sequence>MKWKELSYLAVILLVICVPISEAFESFRLPNTTIPTHYDLFINTEIHNGDLDYNGTVKIAINILEDTKQIVLHSSRSTLVNVELTNDNQLPMKVINYELHNEREFLVVYTADVLKSGSRVVLAIDFLNSINRTDQAGFYRTSYTDDDGTLKYSGVTQFQACDARSAFPCYDEPGIKTTFDVRIACGIDYHARSNAEIASISILIDPSIVRLTNGSQAASH</sequence>
<dbReference type="OMA" id="YIHEEDY"/>
<dbReference type="GO" id="GO:0005737">
    <property type="term" value="C:cytoplasm"/>
    <property type="evidence" value="ECO:0007669"/>
    <property type="project" value="TreeGrafter"/>
</dbReference>
<evidence type="ECO:0000256" key="1">
    <source>
        <dbReference type="SAM" id="SignalP"/>
    </source>
</evidence>
<dbReference type="GO" id="GO:0006508">
    <property type="term" value="P:proteolysis"/>
    <property type="evidence" value="ECO:0007669"/>
    <property type="project" value="TreeGrafter"/>
</dbReference>
<dbReference type="InterPro" id="IPR050344">
    <property type="entry name" value="Peptidase_M1_aminopeptidases"/>
</dbReference>
<feature type="signal peptide" evidence="1">
    <location>
        <begin position="1"/>
        <end position="23"/>
    </location>
</feature>
<dbReference type="Pfam" id="PF17900">
    <property type="entry name" value="Peptidase_M1_N"/>
    <property type="match status" value="1"/>
</dbReference>
<dbReference type="Proteomes" id="UP000682892">
    <property type="component" value="Chromosome 1"/>
</dbReference>
<dbReference type="InterPro" id="IPR042097">
    <property type="entry name" value="Aminopeptidase_N-like_N_sf"/>
</dbReference>
<dbReference type="PANTHER" id="PTHR11533:SF301">
    <property type="entry name" value="AMINOPEPTIDASE"/>
    <property type="match status" value="1"/>
</dbReference>
<proteinExistence type="predicted"/>
<protein>
    <submittedName>
        <fullName evidence="3">AAEL012786-PA</fullName>
    </submittedName>
</protein>
<accession>Q16L36</accession>
<evidence type="ECO:0000313" key="3">
    <source>
        <dbReference type="EMBL" id="EAT35025.1"/>
    </source>
</evidence>
<dbReference type="Gene3D" id="2.60.40.1730">
    <property type="entry name" value="tricorn interacting facor f3 domain"/>
    <property type="match status" value="1"/>
</dbReference>
<evidence type="ECO:0000313" key="4">
    <source>
        <dbReference type="Proteomes" id="UP000682892"/>
    </source>
</evidence>
<dbReference type="GO" id="GO:0042277">
    <property type="term" value="F:peptide binding"/>
    <property type="evidence" value="ECO:0007669"/>
    <property type="project" value="TreeGrafter"/>
</dbReference>
<dbReference type="VEuPathDB" id="VectorBase:AAEL022651"/>
<gene>
    <name evidence="3" type="ORF">AaeL_AAEL012786</name>
</gene>
<dbReference type="EMBL" id="CH477924">
    <property type="protein sequence ID" value="EAT35025.1"/>
    <property type="molecule type" value="Genomic_DNA"/>
</dbReference>
<reference evidence="3" key="2">
    <citation type="journal article" date="2007" name="Science">
        <title>Genome sequence of Aedes aegypti, a major arbovirus vector.</title>
        <authorList>
            <person name="Nene V."/>
            <person name="Wortman J.R."/>
            <person name="Lawson D."/>
            <person name="Haas B."/>
            <person name="Kodira C."/>
            <person name="Tu Z.J."/>
            <person name="Loftus B."/>
            <person name="Xi Z."/>
            <person name="Megy K."/>
            <person name="Grabherr M."/>
            <person name="Ren Q."/>
            <person name="Zdobnov E.M."/>
            <person name="Lobo N.F."/>
            <person name="Campbell K.S."/>
            <person name="Brown S.E."/>
            <person name="Bonaldo M.F."/>
            <person name="Zhu J."/>
            <person name="Sinkins S.P."/>
            <person name="Hogenkamp D.G."/>
            <person name="Amedeo P."/>
            <person name="Arensburger P."/>
            <person name="Atkinson P.W."/>
            <person name="Bidwell S."/>
            <person name="Biedler J."/>
            <person name="Birney E."/>
            <person name="Bruggner R.V."/>
            <person name="Costas J."/>
            <person name="Coy M.R."/>
            <person name="Crabtree J."/>
            <person name="Crawford M."/>
            <person name="Debruyn B."/>
            <person name="Decaprio D."/>
            <person name="Eiglmeier K."/>
            <person name="Eisenstadt E."/>
            <person name="El-Dorry H."/>
            <person name="Gelbart W.M."/>
            <person name="Gomes S.L."/>
            <person name="Hammond M."/>
            <person name="Hannick L.I."/>
            <person name="Hogan J.R."/>
            <person name="Holmes M.H."/>
            <person name="Jaffe D."/>
            <person name="Johnston J.S."/>
            <person name="Kennedy R.C."/>
            <person name="Koo H."/>
            <person name="Kravitz S."/>
            <person name="Kriventseva E.V."/>
            <person name="Kulp D."/>
            <person name="Labutti K."/>
            <person name="Lee E."/>
            <person name="Li S."/>
            <person name="Lovin D.D."/>
            <person name="Mao C."/>
            <person name="Mauceli E."/>
            <person name="Menck C.F."/>
            <person name="Miller J.R."/>
            <person name="Montgomery P."/>
            <person name="Mori A."/>
            <person name="Nascimento A.L."/>
            <person name="Naveira H.F."/>
            <person name="Nusbaum C."/>
            <person name="O'leary S."/>
            <person name="Orvis J."/>
            <person name="Pertea M."/>
            <person name="Quesneville H."/>
            <person name="Reidenbach K.R."/>
            <person name="Rogers Y.H."/>
            <person name="Roth C.W."/>
            <person name="Schneider J.R."/>
            <person name="Schatz M."/>
            <person name="Shumway M."/>
            <person name="Stanke M."/>
            <person name="Stinson E.O."/>
            <person name="Tubio J.M."/>
            <person name="Vanzee J.P."/>
            <person name="Verjovski-Almeida S."/>
            <person name="Werner D."/>
            <person name="White O."/>
            <person name="Wyder S."/>
            <person name="Zeng Q."/>
            <person name="Zhao Q."/>
            <person name="Zhao Y."/>
            <person name="Hill C.A."/>
            <person name="Raikhel A.S."/>
            <person name="Soares M.B."/>
            <person name="Knudson D.L."/>
            <person name="Lee N.H."/>
            <person name="Galagan J."/>
            <person name="Salzberg S.L."/>
            <person name="Paulsen I.T."/>
            <person name="Dimopoulos G."/>
            <person name="Collins F.H."/>
            <person name="Birren B."/>
            <person name="Fraser-Liggett C.M."/>
            <person name="Severson D.W."/>
        </authorList>
    </citation>
    <scope>NUCLEOTIDE SEQUENCE [LARGE SCALE GENOMIC DNA]</scope>
    <source>
        <strain evidence="3">Liverpool</strain>
    </source>
</reference>
<dbReference type="GO" id="GO:0008270">
    <property type="term" value="F:zinc ion binding"/>
    <property type="evidence" value="ECO:0007669"/>
    <property type="project" value="TreeGrafter"/>
</dbReference>
<reference evidence="3" key="3">
    <citation type="submission" date="2012-09" db="EMBL/GenBank/DDBJ databases">
        <authorList>
            <consortium name="VectorBase"/>
        </authorList>
    </citation>
    <scope>NUCLEOTIDE SEQUENCE</scope>
    <source>
        <strain evidence="3">Liverpool</strain>
    </source>
</reference>
<dbReference type="InterPro" id="IPR045357">
    <property type="entry name" value="Aminopeptidase_N-like_N"/>
</dbReference>
<dbReference type="eggNOG" id="KOG1046">
    <property type="taxonomic scope" value="Eukaryota"/>
</dbReference>
<dbReference type="GO" id="GO:0016020">
    <property type="term" value="C:membrane"/>
    <property type="evidence" value="ECO:0007669"/>
    <property type="project" value="TreeGrafter"/>
</dbReference>